<dbReference type="AlphaFoldDB" id="A0A8H2ZGE1"/>
<comment type="caution">
    <text evidence="6">The sequence shown here is derived from an EMBL/GenBank/DDBJ whole genome shotgun (WGS) entry which is preliminary data.</text>
</comment>
<accession>A0A8H2ZGE1</accession>
<reference evidence="6 7" key="1">
    <citation type="submission" date="2020-05" db="EMBL/GenBank/DDBJ databases">
        <authorList>
            <person name="Casaregola S."/>
            <person name="Devillers H."/>
            <person name="Grondin C."/>
        </authorList>
    </citation>
    <scope>NUCLEOTIDE SEQUENCE [LARGE SCALE GENOMIC DNA]</scope>
    <source>
        <strain evidence="6 7">CLIB 1767</strain>
    </source>
</reference>
<sequence length="486" mass="55716">MGKNKKKANKKAKQSDKHNNGSAVNETESTIQMAESNNVDKTNVVEIEAELTDTAVVDEPLIDKKEQDVVTSFSVNNTISSNGEEVKELHDEINTLKKELEEEKMKNKKTDNVKESNNDSPDITTLQKERDHFEEQYNTLLNRLSAMKTIFNNMKEAQLELETTKDQLNEYESQNLKLKNKITSINTENEELKATVVTLNKEFSNMEEENESLNENIKTLEHYKKKIESDIEDASQTNNVELKKMTDRNDKLIIQIEDLTLILDTQKQSISDLTNERDDLKESLDKTQEEQKNQITTIKKLEQELESIDNSSKSNIGAKDQEIKALRVQLDSREETIKELEEKDQILKSKIESLQDNVSENEQLEKKTKDQVLQIGKLKHEAIILNEHLKKALAMLKQSSDSETVDKELISNLLISFVSIPRADPKKFEVLELLSSFLNWDDDKKRQAGLIYSSDNNGNSGQATSKTQSFVALWTEFLERESEKEA</sequence>
<dbReference type="PROSITE" id="PS50913">
    <property type="entry name" value="GRIP"/>
    <property type="match status" value="1"/>
</dbReference>
<proteinExistence type="predicted"/>
<dbReference type="GO" id="GO:0006888">
    <property type="term" value="P:endoplasmic reticulum to Golgi vesicle-mediated transport"/>
    <property type="evidence" value="ECO:0007669"/>
    <property type="project" value="TreeGrafter"/>
</dbReference>
<evidence type="ECO:0000313" key="6">
    <source>
        <dbReference type="EMBL" id="CAB4253219.1"/>
    </source>
</evidence>
<evidence type="ECO:0000256" key="4">
    <source>
        <dbReference type="SAM" id="MobiDB-lite"/>
    </source>
</evidence>
<feature type="compositionally biased region" description="Polar residues" evidence="4">
    <location>
        <begin position="20"/>
        <end position="41"/>
    </location>
</feature>
<keyword evidence="2" id="KW-0333">Golgi apparatus</keyword>
<organism evidence="6 7">
    <name type="scientific">Maudiozyma barnettii</name>
    <dbReference type="NCBI Taxonomy" id="61262"/>
    <lineage>
        <taxon>Eukaryota</taxon>
        <taxon>Fungi</taxon>
        <taxon>Dikarya</taxon>
        <taxon>Ascomycota</taxon>
        <taxon>Saccharomycotina</taxon>
        <taxon>Saccharomycetes</taxon>
        <taxon>Saccharomycetales</taxon>
        <taxon>Saccharomycetaceae</taxon>
        <taxon>Maudiozyma</taxon>
    </lineage>
</organism>
<evidence type="ECO:0000256" key="1">
    <source>
        <dbReference type="ARBA" id="ARBA00004555"/>
    </source>
</evidence>
<dbReference type="Proteomes" id="UP000644660">
    <property type="component" value="Unassembled WGS sequence"/>
</dbReference>
<feature type="region of interest" description="Disordered" evidence="4">
    <location>
        <begin position="1"/>
        <end position="41"/>
    </location>
</feature>
<dbReference type="GO" id="GO:0031267">
    <property type="term" value="F:small GTPase binding"/>
    <property type="evidence" value="ECO:0007669"/>
    <property type="project" value="TreeGrafter"/>
</dbReference>
<dbReference type="InterPro" id="IPR019459">
    <property type="entry name" value="GRAB"/>
</dbReference>
<evidence type="ECO:0000259" key="5">
    <source>
        <dbReference type="PROSITE" id="PS50913"/>
    </source>
</evidence>
<name>A0A8H2ZGE1_9SACH</name>
<feature type="compositionally biased region" description="Basic residues" evidence="4">
    <location>
        <begin position="1"/>
        <end position="12"/>
    </location>
</feature>
<protein>
    <submittedName>
        <fullName evidence="6">Similar to Saccharomyces cerevisiae YOR216C RUD3 Golgi matrix protein involved in the structural organization of the cis-Golgi</fullName>
    </submittedName>
</protein>
<dbReference type="GO" id="GO:0007030">
    <property type="term" value="P:Golgi organization"/>
    <property type="evidence" value="ECO:0007669"/>
    <property type="project" value="TreeGrafter"/>
</dbReference>
<comment type="subcellular location">
    <subcellularLocation>
        <location evidence="1">Golgi apparatus</location>
    </subcellularLocation>
</comment>
<evidence type="ECO:0000256" key="2">
    <source>
        <dbReference type="ARBA" id="ARBA00023034"/>
    </source>
</evidence>
<dbReference type="RefSeq" id="XP_041405257.1">
    <property type="nucleotide sequence ID" value="XM_041549323.1"/>
</dbReference>
<dbReference type="Pfam" id="PF10375">
    <property type="entry name" value="GRAB"/>
    <property type="match status" value="1"/>
</dbReference>
<dbReference type="OrthoDB" id="425925at2759"/>
<dbReference type="GO" id="GO:0005794">
    <property type="term" value="C:Golgi apparatus"/>
    <property type="evidence" value="ECO:0007669"/>
    <property type="project" value="UniProtKB-SubCell"/>
</dbReference>
<gene>
    <name evidence="6" type="ORF">KABA2_02S14432</name>
</gene>
<dbReference type="EMBL" id="CAEFZW010000002">
    <property type="protein sequence ID" value="CAB4253219.1"/>
    <property type="molecule type" value="Genomic_DNA"/>
</dbReference>
<dbReference type="GeneID" id="64856375"/>
<dbReference type="InterPro" id="IPR000237">
    <property type="entry name" value="GRIP_dom"/>
</dbReference>
<evidence type="ECO:0000313" key="7">
    <source>
        <dbReference type="Proteomes" id="UP000644660"/>
    </source>
</evidence>
<dbReference type="PANTHER" id="PTHR18921:SF2">
    <property type="entry name" value="THYROID RECEPTOR-INTERACTING PROTEIN 11"/>
    <property type="match status" value="1"/>
</dbReference>
<feature type="region of interest" description="Disordered" evidence="4">
    <location>
        <begin position="101"/>
        <end position="124"/>
    </location>
</feature>
<feature type="compositionally biased region" description="Basic and acidic residues" evidence="4">
    <location>
        <begin position="101"/>
        <end position="117"/>
    </location>
</feature>
<evidence type="ECO:0000256" key="3">
    <source>
        <dbReference type="ARBA" id="ARBA00023054"/>
    </source>
</evidence>
<keyword evidence="7" id="KW-1185">Reference proteome</keyword>
<keyword evidence="3" id="KW-0175">Coiled coil</keyword>
<feature type="domain" description="GRIP" evidence="5">
    <location>
        <begin position="400"/>
        <end position="451"/>
    </location>
</feature>
<dbReference type="PANTHER" id="PTHR18921">
    <property type="entry name" value="MYOSIN HEAVY CHAIN - RELATED"/>
    <property type="match status" value="1"/>
</dbReference>